<evidence type="ECO:0000256" key="4">
    <source>
        <dbReference type="ARBA" id="ARBA00023136"/>
    </source>
</evidence>
<evidence type="ECO:0000256" key="6">
    <source>
        <dbReference type="SAM" id="Phobius"/>
    </source>
</evidence>
<feature type="transmembrane region" description="Helical" evidence="6">
    <location>
        <begin position="116"/>
        <end position="138"/>
    </location>
</feature>
<feature type="chain" id="PRO_5023075101" evidence="7">
    <location>
        <begin position="24"/>
        <end position="373"/>
    </location>
</feature>
<keyword evidence="4 6" id="KW-0472">Membrane</keyword>
<reference evidence="8 9" key="1">
    <citation type="submission" date="2019-02" db="EMBL/GenBank/DDBJ databases">
        <title>Deep-cultivation of Planctomycetes and their phenomic and genomic characterization uncovers novel biology.</title>
        <authorList>
            <person name="Wiegand S."/>
            <person name="Jogler M."/>
            <person name="Boedeker C."/>
            <person name="Pinto D."/>
            <person name="Vollmers J."/>
            <person name="Rivas-Marin E."/>
            <person name="Kohn T."/>
            <person name="Peeters S.H."/>
            <person name="Heuer A."/>
            <person name="Rast P."/>
            <person name="Oberbeckmann S."/>
            <person name="Bunk B."/>
            <person name="Jeske O."/>
            <person name="Meyerdierks A."/>
            <person name="Storesund J.E."/>
            <person name="Kallscheuer N."/>
            <person name="Luecker S."/>
            <person name="Lage O.M."/>
            <person name="Pohl T."/>
            <person name="Merkel B.J."/>
            <person name="Hornburger P."/>
            <person name="Mueller R.-W."/>
            <person name="Bruemmer F."/>
            <person name="Labrenz M."/>
            <person name="Spormann A.M."/>
            <person name="Op Den Camp H."/>
            <person name="Overmann J."/>
            <person name="Amann R."/>
            <person name="Jetten M.S.M."/>
            <person name="Mascher T."/>
            <person name="Medema M.H."/>
            <person name="Devos D.P."/>
            <person name="Kaster A.-K."/>
            <person name="Ovreas L."/>
            <person name="Rohde M."/>
            <person name="Galperin M.Y."/>
            <person name="Jogler C."/>
        </authorList>
    </citation>
    <scope>NUCLEOTIDE SEQUENCE [LARGE SCALE GENOMIC DNA]</scope>
    <source>
        <strain evidence="8 9">CA54</strain>
    </source>
</reference>
<evidence type="ECO:0000256" key="5">
    <source>
        <dbReference type="SAM" id="MobiDB-lite"/>
    </source>
</evidence>
<dbReference type="InterPro" id="IPR003689">
    <property type="entry name" value="ZIP"/>
</dbReference>
<gene>
    <name evidence="8" type="ORF">CA54_00650</name>
</gene>
<feature type="transmembrane region" description="Helical" evidence="6">
    <location>
        <begin position="347"/>
        <end position="366"/>
    </location>
</feature>
<feature type="transmembrane region" description="Helical" evidence="6">
    <location>
        <begin position="80"/>
        <end position="104"/>
    </location>
</feature>
<feature type="region of interest" description="Disordered" evidence="5">
    <location>
        <begin position="35"/>
        <end position="73"/>
    </location>
</feature>
<organism evidence="8 9">
    <name type="scientific">Symmachiella macrocystis</name>
    <dbReference type="NCBI Taxonomy" id="2527985"/>
    <lineage>
        <taxon>Bacteria</taxon>
        <taxon>Pseudomonadati</taxon>
        <taxon>Planctomycetota</taxon>
        <taxon>Planctomycetia</taxon>
        <taxon>Planctomycetales</taxon>
        <taxon>Planctomycetaceae</taxon>
        <taxon>Symmachiella</taxon>
    </lineage>
</organism>
<feature type="transmembrane region" description="Helical" evidence="6">
    <location>
        <begin position="244"/>
        <end position="261"/>
    </location>
</feature>
<name>A0A5C6BH19_9PLAN</name>
<evidence type="ECO:0000313" key="8">
    <source>
        <dbReference type="EMBL" id="TWU11260.1"/>
    </source>
</evidence>
<feature type="transmembrane region" description="Helical" evidence="6">
    <location>
        <begin position="282"/>
        <end position="305"/>
    </location>
</feature>
<keyword evidence="7" id="KW-0732">Signal</keyword>
<dbReference type="PROSITE" id="PS51257">
    <property type="entry name" value="PROKAR_LIPOPROTEIN"/>
    <property type="match status" value="1"/>
</dbReference>
<comment type="caution">
    <text evidence="8">The sequence shown here is derived from an EMBL/GenBank/DDBJ whole genome shotgun (WGS) entry which is preliminary data.</text>
</comment>
<evidence type="ECO:0000256" key="3">
    <source>
        <dbReference type="ARBA" id="ARBA00022989"/>
    </source>
</evidence>
<feature type="signal peptide" evidence="7">
    <location>
        <begin position="1"/>
        <end position="23"/>
    </location>
</feature>
<feature type="region of interest" description="Disordered" evidence="5">
    <location>
        <begin position="177"/>
        <end position="206"/>
    </location>
</feature>
<keyword evidence="9" id="KW-1185">Reference proteome</keyword>
<feature type="compositionally biased region" description="Basic and acidic residues" evidence="5">
    <location>
        <begin position="42"/>
        <end position="66"/>
    </location>
</feature>
<comment type="subcellular location">
    <subcellularLocation>
        <location evidence="1">Membrane</location>
        <topology evidence="1">Multi-pass membrane protein</topology>
    </subcellularLocation>
</comment>
<dbReference type="AlphaFoldDB" id="A0A5C6BH19"/>
<dbReference type="Pfam" id="PF02535">
    <property type="entry name" value="Zip"/>
    <property type="match status" value="1"/>
</dbReference>
<feature type="compositionally biased region" description="Basic and acidic residues" evidence="5">
    <location>
        <begin position="189"/>
        <end position="206"/>
    </location>
</feature>
<dbReference type="GO" id="GO:0005385">
    <property type="term" value="F:zinc ion transmembrane transporter activity"/>
    <property type="evidence" value="ECO:0007669"/>
    <property type="project" value="TreeGrafter"/>
</dbReference>
<feature type="transmembrane region" description="Helical" evidence="6">
    <location>
        <begin position="311"/>
        <end position="335"/>
    </location>
</feature>
<keyword evidence="3 6" id="KW-1133">Transmembrane helix</keyword>
<dbReference type="GO" id="GO:0016020">
    <property type="term" value="C:membrane"/>
    <property type="evidence" value="ECO:0007669"/>
    <property type="project" value="UniProtKB-SubCell"/>
</dbReference>
<evidence type="ECO:0000313" key="9">
    <source>
        <dbReference type="Proteomes" id="UP000320735"/>
    </source>
</evidence>
<evidence type="ECO:0000256" key="7">
    <source>
        <dbReference type="SAM" id="SignalP"/>
    </source>
</evidence>
<dbReference type="EMBL" id="SJPP01000001">
    <property type="protein sequence ID" value="TWU11260.1"/>
    <property type="molecule type" value="Genomic_DNA"/>
</dbReference>
<dbReference type="PANTHER" id="PTHR11040">
    <property type="entry name" value="ZINC/IRON TRANSPORTER"/>
    <property type="match status" value="1"/>
</dbReference>
<dbReference type="Proteomes" id="UP000320735">
    <property type="component" value="Unassembled WGS sequence"/>
</dbReference>
<evidence type="ECO:0000256" key="1">
    <source>
        <dbReference type="ARBA" id="ARBA00004141"/>
    </source>
</evidence>
<dbReference type="RefSeq" id="WP_197532089.1">
    <property type="nucleotide sequence ID" value="NZ_SJPP01000001.1"/>
</dbReference>
<feature type="transmembrane region" description="Helical" evidence="6">
    <location>
        <begin position="150"/>
        <end position="167"/>
    </location>
</feature>
<keyword evidence="2 6" id="KW-0812">Transmembrane</keyword>
<proteinExistence type="predicted"/>
<feature type="transmembrane region" description="Helical" evidence="6">
    <location>
        <begin position="216"/>
        <end position="238"/>
    </location>
</feature>
<protein>
    <submittedName>
        <fullName evidence="8">Zinc transporter ZupT</fullName>
    </submittedName>
</protein>
<dbReference type="PANTHER" id="PTHR11040:SF44">
    <property type="entry name" value="PROTEIN ZNTC-RELATED"/>
    <property type="match status" value="1"/>
</dbReference>
<evidence type="ECO:0000256" key="2">
    <source>
        <dbReference type="ARBA" id="ARBA00022692"/>
    </source>
</evidence>
<sequence length="373" mass="40108" precursor="true">MNRMTLRSIVVGAVLVTSLACLAGNIWAQAESGTLGKTQQPADHHAHDHGHDHDHQHEHSHDHHSALDGNADQESSEPAAIQWGMLGIYSILIAIASLFGGWLPSRIHISHLQFQLVMSTVGGLILGIGLLHLLPHAIHEIGPQGVDVATKWSMAGILMMFFLLRAFHVHHHQPEIDGQTNSPLAGDFAEDKNDDHNHSQGSHCDHDHAPQSRWNWIGIFFGLAVHTLLDGVALGATMQAESQHGVSAFAGVGVFLAIALHKPLDSLSITTLMINAGKSTKACWIANLGYATLCPIGAAAFLFGVGQMSQGGHLIVGITLAFSAGVFICIALSDLLPEMEFHSHNRIRLSTALLLGIGLAWAIQFLEPAHLHH</sequence>
<accession>A0A5C6BH19</accession>